<evidence type="ECO:0000256" key="5">
    <source>
        <dbReference type="ARBA" id="ARBA00023288"/>
    </source>
</evidence>
<organism evidence="7 8">
    <name type="scientific">Eisenbergiella massiliensis</name>
    <dbReference type="NCBI Taxonomy" id="1720294"/>
    <lineage>
        <taxon>Bacteria</taxon>
        <taxon>Bacillati</taxon>
        <taxon>Bacillota</taxon>
        <taxon>Clostridia</taxon>
        <taxon>Lachnospirales</taxon>
        <taxon>Lachnospiraceae</taxon>
        <taxon>Eisenbergiella</taxon>
    </lineage>
</organism>
<evidence type="ECO:0000256" key="3">
    <source>
        <dbReference type="ARBA" id="ARBA00023136"/>
    </source>
</evidence>
<keyword evidence="1" id="KW-1003">Cell membrane</keyword>
<keyword evidence="4" id="KW-0564">Palmitate</keyword>
<evidence type="ECO:0000313" key="8">
    <source>
        <dbReference type="Proteomes" id="UP000260812"/>
    </source>
</evidence>
<dbReference type="PROSITE" id="PS51257">
    <property type="entry name" value="PROKAR_LIPOPROTEIN"/>
    <property type="match status" value="1"/>
</dbReference>
<proteinExistence type="predicted"/>
<dbReference type="RefSeq" id="WP_117545812.1">
    <property type="nucleotide sequence ID" value="NZ_JBKUNB010000001.1"/>
</dbReference>
<evidence type="ECO:0000256" key="2">
    <source>
        <dbReference type="ARBA" id="ARBA00022729"/>
    </source>
</evidence>
<protein>
    <submittedName>
        <fullName evidence="7">Extracellular solute-binding protein</fullName>
    </submittedName>
</protein>
<dbReference type="InterPro" id="IPR006059">
    <property type="entry name" value="SBP"/>
</dbReference>
<keyword evidence="2 6" id="KW-0732">Signal</keyword>
<dbReference type="PANTHER" id="PTHR43649">
    <property type="entry name" value="ARABINOSE-BINDING PROTEIN-RELATED"/>
    <property type="match status" value="1"/>
</dbReference>
<keyword evidence="8" id="KW-1185">Reference proteome</keyword>
<dbReference type="Gene3D" id="3.40.190.10">
    <property type="entry name" value="Periplasmic binding protein-like II"/>
    <property type="match status" value="2"/>
</dbReference>
<evidence type="ECO:0000256" key="6">
    <source>
        <dbReference type="SAM" id="SignalP"/>
    </source>
</evidence>
<evidence type="ECO:0000313" key="7">
    <source>
        <dbReference type="EMBL" id="RGE55839.1"/>
    </source>
</evidence>
<comment type="caution">
    <text evidence="7">The sequence shown here is derived from an EMBL/GenBank/DDBJ whole genome shotgun (WGS) entry which is preliminary data.</text>
</comment>
<accession>A0A3E3HVJ0</accession>
<keyword evidence="3" id="KW-0472">Membrane</keyword>
<dbReference type="GeneID" id="97990434"/>
<dbReference type="AlphaFoldDB" id="A0A3E3HVJ0"/>
<dbReference type="InterPro" id="IPR050490">
    <property type="entry name" value="Bact_solute-bd_prot1"/>
</dbReference>
<name>A0A3E3HVJ0_9FIRM</name>
<sequence>MGKKAVSAGAFLLLSVFLMAAGCGSREQSDSSYQTAFPEPVYDWGKSTGETLVIWGIYPEMERSYIVKAFERYRSLTGNELEVVQIPKEEFEEKLFGAVEGETERPDILLSYGGTNIDIYDPDENFYDFTEAGWVEDLTDTAINQAVYNGKIIGLPHWEASVSGTIYNKEIFRKYHLEVPKTQEEFLQTCETLKNHGVIPLYMPGKEISMLLYQFPLDSVVEDISVLEGLNDGRLGYADIPQMEQIVMWYRIMAEKEYLGDNYMEDDWNGMNEAMESGRYAMMLCWDTWLYTDFEGDASRFGLMPAFMGVPQEGTFEGPNLGMFLVNKNSERLDAALNFITFLADPYNYNAAFEGIYTAPVFKNQIASISTPQYLEAESVIERHFHDSIAWLRIRGFSQMDASCILEFMESGSGMTAQDCLRNMDRLRAERMQENPVR</sequence>
<dbReference type="PANTHER" id="PTHR43649:SF33">
    <property type="entry name" value="POLYGALACTURONAN_RHAMNOGALACTURONAN-BINDING PROTEIN YTCQ"/>
    <property type="match status" value="1"/>
</dbReference>
<evidence type="ECO:0000256" key="4">
    <source>
        <dbReference type="ARBA" id="ARBA00023139"/>
    </source>
</evidence>
<dbReference type="EMBL" id="QVLV01000035">
    <property type="protein sequence ID" value="RGE55839.1"/>
    <property type="molecule type" value="Genomic_DNA"/>
</dbReference>
<feature type="signal peptide" evidence="6">
    <location>
        <begin position="1"/>
        <end position="20"/>
    </location>
</feature>
<dbReference type="Pfam" id="PF13416">
    <property type="entry name" value="SBP_bac_8"/>
    <property type="match status" value="1"/>
</dbReference>
<reference evidence="7" key="1">
    <citation type="submission" date="2018-08" db="EMBL/GenBank/DDBJ databases">
        <title>A genome reference for cultivated species of the human gut microbiota.</title>
        <authorList>
            <person name="Zou Y."/>
            <person name="Xue W."/>
            <person name="Luo G."/>
        </authorList>
    </citation>
    <scope>NUCLEOTIDE SEQUENCE [LARGE SCALE GENOMIC DNA]</scope>
    <source>
        <strain evidence="7">TF05-5AC</strain>
    </source>
</reference>
<gene>
    <name evidence="7" type="ORF">DXC51_27180</name>
</gene>
<dbReference type="Proteomes" id="UP000260812">
    <property type="component" value="Unassembled WGS sequence"/>
</dbReference>
<dbReference type="SUPFAM" id="SSF53850">
    <property type="entry name" value="Periplasmic binding protein-like II"/>
    <property type="match status" value="1"/>
</dbReference>
<keyword evidence="5" id="KW-0449">Lipoprotein</keyword>
<evidence type="ECO:0000256" key="1">
    <source>
        <dbReference type="ARBA" id="ARBA00022475"/>
    </source>
</evidence>
<feature type="chain" id="PRO_5039411242" evidence="6">
    <location>
        <begin position="21"/>
        <end position="438"/>
    </location>
</feature>